<keyword evidence="4" id="KW-0233">DNA recombination</keyword>
<proteinExistence type="inferred from homology"/>
<dbReference type="GO" id="GO:0006310">
    <property type="term" value="P:DNA recombination"/>
    <property type="evidence" value="ECO:0007669"/>
    <property type="project" value="UniProtKB-KW"/>
</dbReference>
<dbReference type="InterPro" id="IPR044068">
    <property type="entry name" value="CB"/>
</dbReference>
<organism evidence="8 9">
    <name type="scientific">Paenibacillus lycopersici</name>
    <dbReference type="NCBI Taxonomy" id="2704462"/>
    <lineage>
        <taxon>Bacteria</taxon>
        <taxon>Bacillati</taxon>
        <taxon>Bacillota</taxon>
        <taxon>Bacilli</taxon>
        <taxon>Bacillales</taxon>
        <taxon>Paenibacillaceae</taxon>
        <taxon>Paenibacillus</taxon>
    </lineage>
</organism>
<dbReference type="InterPro" id="IPR050090">
    <property type="entry name" value="Tyrosine_recombinase_XerCD"/>
</dbReference>
<gene>
    <name evidence="8" type="ORF">GXP70_15520</name>
</gene>
<evidence type="ECO:0000256" key="1">
    <source>
        <dbReference type="ARBA" id="ARBA00008857"/>
    </source>
</evidence>
<evidence type="ECO:0000313" key="8">
    <source>
        <dbReference type="EMBL" id="QHT61227.1"/>
    </source>
</evidence>
<reference evidence="8 9" key="1">
    <citation type="submission" date="2020-01" db="EMBL/GenBank/DDBJ databases">
        <title>Paenibacillus sp. nov., isolated from tomato rhizosphere.</title>
        <authorList>
            <person name="Weon H.-Y."/>
            <person name="Lee S.A."/>
        </authorList>
    </citation>
    <scope>NUCLEOTIDE SEQUENCE [LARGE SCALE GENOMIC DNA]</scope>
    <source>
        <strain evidence="8 9">12200R-189</strain>
    </source>
</reference>
<dbReference type="PANTHER" id="PTHR30349:SF64">
    <property type="entry name" value="PROPHAGE INTEGRASE INTD-RELATED"/>
    <property type="match status" value="1"/>
</dbReference>
<dbReference type="Pfam" id="PF00589">
    <property type="entry name" value="Phage_integrase"/>
    <property type="match status" value="1"/>
</dbReference>
<feature type="domain" description="Core-binding (CB)" evidence="7">
    <location>
        <begin position="9"/>
        <end position="102"/>
    </location>
</feature>
<dbReference type="InterPro" id="IPR011010">
    <property type="entry name" value="DNA_brk_join_enz"/>
</dbReference>
<evidence type="ECO:0000259" key="7">
    <source>
        <dbReference type="PROSITE" id="PS51900"/>
    </source>
</evidence>
<dbReference type="CDD" id="cd00397">
    <property type="entry name" value="DNA_BRE_C"/>
    <property type="match status" value="1"/>
</dbReference>
<dbReference type="GO" id="GO:0003677">
    <property type="term" value="F:DNA binding"/>
    <property type="evidence" value="ECO:0007669"/>
    <property type="project" value="UniProtKB-UniRule"/>
</dbReference>
<dbReference type="InterPro" id="IPR004107">
    <property type="entry name" value="Integrase_SAM-like_N"/>
</dbReference>
<comment type="similarity">
    <text evidence="1">Belongs to the 'phage' integrase family.</text>
</comment>
<accession>A0A6C0FWX4</accession>
<dbReference type="PANTHER" id="PTHR30349">
    <property type="entry name" value="PHAGE INTEGRASE-RELATED"/>
    <property type="match status" value="1"/>
</dbReference>
<name>A0A6C0FWX4_9BACL</name>
<dbReference type="InterPro" id="IPR002104">
    <property type="entry name" value="Integrase_catalytic"/>
</dbReference>
<dbReference type="AlphaFoldDB" id="A0A6C0FWX4"/>
<evidence type="ECO:0000313" key="9">
    <source>
        <dbReference type="Proteomes" id="UP000476064"/>
    </source>
</evidence>
<evidence type="ECO:0000256" key="4">
    <source>
        <dbReference type="ARBA" id="ARBA00023172"/>
    </source>
</evidence>
<evidence type="ECO:0000256" key="2">
    <source>
        <dbReference type="ARBA" id="ARBA00022908"/>
    </source>
</evidence>
<keyword evidence="9" id="KW-1185">Reference proteome</keyword>
<dbReference type="GO" id="GO:0015074">
    <property type="term" value="P:DNA integration"/>
    <property type="evidence" value="ECO:0007669"/>
    <property type="project" value="UniProtKB-KW"/>
</dbReference>
<keyword evidence="3 5" id="KW-0238">DNA-binding</keyword>
<dbReference type="PROSITE" id="PS51900">
    <property type="entry name" value="CB"/>
    <property type="match status" value="1"/>
</dbReference>
<feature type="domain" description="Tyr recombinase" evidence="6">
    <location>
        <begin position="123"/>
        <end position="300"/>
    </location>
</feature>
<dbReference type="EMBL" id="CP048209">
    <property type="protein sequence ID" value="QHT61227.1"/>
    <property type="molecule type" value="Genomic_DNA"/>
</dbReference>
<protein>
    <submittedName>
        <fullName evidence="8">Tyrosine-type recombinase/integrase</fullName>
    </submittedName>
</protein>
<dbReference type="InterPro" id="IPR013762">
    <property type="entry name" value="Integrase-like_cat_sf"/>
</dbReference>
<dbReference type="Proteomes" id="UP000476064">
    <property type="component" value="Chromosome"/>
</dbReference>
<keyword evidence="2" id="KW-0229">DNA integration</keyword>
<evidence type="ECO:0000259" key="6">
    <source>
        <dbReference type="PROSITE" id="PS51898"/>
    </source>
</evidence>
<dbReference type="KEGG" id="plyc:GXP70_15520"/>
<evidence type="ECO:0000256" key="3">
    <source>
        <dbReference type="ARBA" id="ARBA00023125"/>
    </source>
</evidence>
<dbReference type="PROSITE" id="PS51898">
    <property type="entry name" value="TYR_RECOMBINASE"/>
    <property type="match status" value="1"/>
</dbReference>
<sequence>MNRTVGISDHGARAIQDFIETLAIPEALTPKTLKEYASDLKQFIAWFETIDRRDAEDAFRIEAVTESAIVRYREAARQEMALKPATVNRRLITLKRFFGWAAAEWRISLDPAKAVKLVPETKASPRRMQEYEEAALIAAVEQGGSLRDLTILLVMLHAGLRTMEVCDLAPNDIRLGKRVSELTVRSAKGDKRREVPLNDVCSAALAAYLAASSEHSPYLFPSEKTGDRLTERALRHLVRKYMTAAGLEGLSAHDLRHRFGYAEAENMPLHRLARLMGHDRPETTMHYYKATPEEYRTEAGSSA</sequence>
<evidence type="ECO:0000256" key="5">
    <source>
        <dbReference type="PROSITE-ProRule" id="PRU01248"/>
    </source>
</evidence>
<dbReference type="Gene3D" id="1.10.150.130">
    <property type="match status" value="1"/>
</dbReference>
<dbReference type="Gene3D" id="1.10.443.10">
    <property type="entry name" value="Intergrase catalytic core"/>
    <property type="match status" value="1"/>
</dbReference>
<dbReference type="RefSeq" id="WP_162357666.1">
    <property type="nucleotide sequence ID" value="NZ_CP048209.1"/>
</dbReference>
<dbReference type="SUPFAM" id="SSF56349">
    <property type="entry name" value="DNA breaking-rejoining enzymes"/>
    <property type="match status" value="1"/>
</dbReference>
<dbReference type="InterPro" id="IPR010998">
    <property type="entry name" value="Integrase_recombinase_N"/>
</dbReference>
<dbReference type="Pfam" id="PF02899">
    <property type="entry name" value="Phage_int_SAM_1"/>
    <property type="match status" value="1"/>
</dbReference>